<comment type="caution">
    <text evidence="3">The sequence shown here is derived from an EMBL/GenBank/DDBJ whole genome shotgun (WGS) entry which is preliminary data.</text>
</comment>
<dbReference type="Pfam" id="PF01352">
    <property type="entry name" value="KRAB"/>
    <property type="match status" value="1"/>
</dbReference>
<dbReference type="Gene3D" id="6.10.140.140">
    <property type="match status" value="1"/>
</dbReference>
<dbReference type="InterPro" id="IPR050169">
    <property type="entry name" value="Krueppel_C2H2_ZnF"/>
</dbReference>
<dbReference type="InterPro" id="IPR001909">
    <property type="entry name" value="KRAB"/>
</dbReference>
<feature type="compositionally biased region" description="Basic residues" evidence="1">
    <location>
        <begin position="314"/>
        <end position="325"/>
    </location>
</feature>
<dbReference type="InterPro" id="IPR036051">
    <property type="entry name" value="KRAB_dom_sf"/>
</dbReference>
<accession>A0AA41SP19</accession>
<feature type="compositionally biased region" description="Basic and acidic residues" evidence="1">
    <location>
        <begin position="197"/>
        <end position="211"/>
    </location>
</feature>
<evidence type="ECO:0000313" key="4">
    <source>
        <dbReference type="Proteomes" id="UP001166674"/>
    </source>
</evidence>
<dbReference type="SMART" id="SM00349">
    <property type="entry name" value="KRAB"/>
    <property type="match status" value="1"/>
</dbReference>
<feature type="region of interest" description="Disordered" evidence="1">
    <location>
        <begin position="197"/>
        <end position="285"/>
    </location>
</feature>
<dbReference type="PANTHER" id="PTHR23232:SF120">
    <property type="entry name" value="ZINC FINGER PROTEIN 783"/>
    <property type="match status" value="1"/>
</dbReference>
<evidence type="ECO:0000313" key="3">
    <source>
        <dbReference type="EMBL" id="MBZ3870838.1"/>
    </source>
</evidence>
<dbReference type="PANTHER" id="PTHR23232">
    <property type="entry name" value="KRAB DOMAIN C2H2 ZINC FINGER"/>
    <property type="match status" value="1"/>
</dbReference>
<feature type="compositionally biased region" description="Polar residues" evidence="1">
    <location>
        <begin position="249"/>
        <end position="260"/>
    </location>
</feature>
<organism evidence="3 4">
    <name type="scientific">Sciurus carolinensis</name>
    <name type="common">Eastern gray squirrel</name>
    <dbReference type="NCBI Taxonomy" id="30640"/>
    <lineage>
        <taxon>Eukaryota</taxon>
        <taxon>Metazoa</taxon>
        <taxon>Chordata</taxon>
        <taxon>Craniata</taxon>
        <taxon>Vertebrata</taxon>
        <taxon>Euteleostomi</taxon>
        <taxon>Mammalia</taxon>
        <taxon>Eutheria</taxon>
        <taxon>Euarchontoglires</taxon>
        <taxon>Glires</taxon>
        <taxon>Rodentia</taxon>
        <taxon>Sciuromorpha</taxon>
        <taxon>Sciuridae</taxon>
        <taxon>Sciurinae</taxon>
        <taxon>Sciurini</taxon>
        <taxon>Sciurus</taxon>
    </lineage>
</organism>
<dbReference type="Proteomes" id="UP001166674">
    <property type="component" value="Unassembled WGS sequence"/>
</dbReference>
<dbReference type="AlphaFoldDB" id="A0AA41SP19"/>
<name>A0AA41SP19_SCICA</name>
<keyword evidence="4" id="KW-1185">Reference proteome</keyword>
<gene>
    <name evidence="3" type="ORF">SUZIE_109940</name>
</gene>
<evidence type="ECO:0000256" key="1">
    <source>
        <dbReference type="SAM" id="MobiDB-lite"/>
    </source>
</evidence>
<feature type="domain" description="KRAB" evidence="2">
    <location>
        <begin position="141"/>
        <end position="212"/>
    </location>
</feature>
<dbReference type="PROSITE" id="PS50805">
    <property type="entry name" value="KRAB"/>
    <property type="match status" value="1"/>
</dbReference>
<sequence length="417" mass="45328">MAMTNARVKVTLGVEGAGQGEYACDSMVLGMLQVLTGERSRCGPWWLPSALEKKVDSCLAQLLALEGRTRTVEKKLADSKKTALEFGNQLESKWAMLGTLLQEYGLLQRQLENMENLLHNRNFWILRLLPGSKEQVPKVPVTFDDVAVYFSQPEWGKLEDWQKELFKHVMKGNCETLVSLDYAISKPDIFTRIERGEEPCPEDQQGKEKGKQVPSPVNHAQEEPKEGQAPQHQQDEEAGVTPPRVGTGSPPTTSILSSVKQEGESSEGESPASPPRDIMSSLGPVGGGVALKIEAQSEDEMMPEQLLLGSPSRTKCRTPKGHRNRTGGPRPGVLTPAGSQPCRKADQAGACQGTLWPTCIPGRICALSRQPSASTQTGYSASSCSELNSQIQELISGILVMPRSSAFCSVLGLLCKC</sequence>
<dbReference type="EMBL" id="JAATJV010154237">
    <property type="protein sequence ID" value="MBZ3870838.1"/>
    <property type="molecule type" value="Genomic_DNA"/>
</dbReference>
<dbReference type="CDD" id="cd07765">
    <property type="entry name" value="KRAB_A-box"/>
    <property type="match status" value="1"/>
</dbReference>
<reference evidence="3" key="1">
    <citation type="submission" date="2020-03" db="EMBL/GenBank/DDBJ databases">
        <title>Studies in the Genomics of Life Span.</title>
        <authorList>
            <person name="Glass D."/>
        </authorList>
    </citation>
    <scope>NUCLEOTIDE SEQUENCE</scope>
    <source>
        <strain evidence="3">SUZIE</strain>
        <tissue evidence="3">Muscle</tissue>
    </source>
</reference>
<evidence type="ECO:0000259" key="2">
    <source>
        <dbReference type="PROSITE" id="PS50805"/>
    </source>
</evidence>
<feature type="region of interest" description="Disordered" evidence="1">
    <location>
        <begin position="310"/>
        <end position="334"/>
    </location>
</feature>
<dbReference type="GO" id="GO:0006355">
    <property type="term" value="P:regulation of DNA-templated transcription"/>
    <property type="evidence" value="ECO:0007669"/>
    <property type="project" value="InterPro"/>
</dbReference>
<proteinExistence type="predicted"/>
<dbReference type="SUPFAM" id="SSF109640">
    <property type="entry name" value="KRAB domain (Kruppel-associated box)"/>
    <property type="match status" value="1"/>
</dbReference>
<protein>
    <submittedName>
        <fullName evidence="3">Protein ZNF783</fullName>
    </submittedName>
</protein>